<feature type="transmembrane region" description="Helical" evidence="2">
    <location>
        <begin position="223"/>
        <end position="239"/>
    </location>
</feature>
<feature type="transmembrane region" description="Helical" evidence="2">
    <location>
        <begin position="168"/>
        <end position="189"/>
    </location>
</feature>
<evidence type="ECO:0000313" key="7">
    <source>
        <dbReference type="Proteomes" id="UP000477070"/>
    </source>
</evidence>
<gene>
    <name evidence="4" type="ORF">DCO61_10910</name>
    <name evidence="5" type="ORF">LS64_010550</name>
</gene>
<dbReference type="PANTHER" id="PTHR22911:SF76">
    <property type="entry name" value="EAMA DOMAIN-CONTAINING PROTEIN"/>
    <property type="match status" value="1"/>
</dbReference>
<proteinExistence type="predicted"/>
<keyword evidence="2" id="KW-0812">Transmembrane</keyword>
<dbReference type="InterPro" id="IPR037185">
    <property type="entry name" value="EmrE-like"/>
</dbReference>
<dbReference type="Proteomes" id="UP000029714">
    <property type="component" value="Unassembled WGS sequence"/>
</dbReference>
<dbReference type="SUPFAM" id="SSF103481">
    <property type="entry name" value="Multidrug resistance efflux transporter EmrE"/>
    <property type="match status" value="2"/>
</dbReference>
<organism evidence="5 6">
    <name type="scientific">Helicobacter saguini</name>
    <dbReference type="NCBI Taxonomy" id="1548018"/>
    <lineage>
        <taxon>Bacteria</taxon>
        <taxon>Pseudomonadati</taxon>
        <taxon>Campylobacterota</taxon>
        <taxon>Epsilonproteobacteria</taxon>
        <taxon>Campylobacterales</taxon>
        <taxon>Helicobacteraceae</taxon>
        <taxon>Helicobacter</taxon>
    </lineage>
</organism>
<evidence type="ECO:0000259" key="3">
    <source>
        <dbReference type="Pfam" id="PF00892"/>
    </source>
</evidence>
<feature type="transmembrane region" description="Helical" evidence="2">
    <location>
        <begin position="39"/>
        <end position="59"/>
    </location>
</feature>
<evidence type="ECO:0000313" key="6">
    <source>
        <dbReference type="Proteomes" id="UP000029714"/>
    </source>
</evidence>
<dbReference type="EMBL" id="QBIU01000002">
    <property type="protein sequence ID" value="MWV70489.1"/>
    <property type="molecule type" value="Genomic_DNA"/>
</dbReference>
<comment type="caution">
    <text evidence="5">The sequence shown here is derived from an EMBL/GenBank/DDBJ whole genome shotgun (WGS) entry which is preliminary data.</text>
</comment>
<feature type="transmembrane region" description="Helical" evidence="2">
    <location>
        <begin position="195"/>
        <end position="216"/>
    </location>
</feature>
<evidence type="ECO:0000313" key="5">
    <source>
        <dbReference type="EMBL" id="TLD92351.1"/>
    </source>
</evidence>
<feature type="transmembrane region" description="Helical" evidence="2">
    <location>
        <begin position="285"/>
        <end position="306"/>
    </location>
</feature>
<sequence length="389" mass="42980">MKVKKDSKLPFVILAILAESCIIYASVLVKMIDISPINIALYRVAIATPFFFLATFIFMRKDCKKHSVILSESEISMQDSKNIESNLQDFKIDSKDSKENMESNSQNIESKSLSPTHRPIYSVDSKNLNAAYRPIKENIESAQQDSINPQKSSKIPNKTTLKVPLKDFILMLFAGVFFAFDLIFFNLALKNTSVANVNLISCMSCFILIPLGVLFFGEKIKKSFFVGVFIAIFGLVVLIKGKDESGVSSVYGDLLACLSALGYALFLAFIYALRRRFGTLEIMAYSTLGATVVLFIVACCVEGLQVPSDFRTLALLVLIAFFGQLVGQGFFNFILGKLDSQTSFLLLLVAPVIAAIMGFLILGERLSTLEICGILIIILGVYFAKKDSV</sequence>
<dbReference type="AlphaFoldDB" id="A0A347VKT9"/>
<dbReference type="GO" id="GO:0016020">
    <property type="term" value="C:membrane"/>
    <property type="evidence" value="ECO:0007669"/>
    <property type="project" value="InterPro"/>
</dbReference>
<reference evidence="5 6" key="2">
    <citation type="journal article" date="2016" name="Infect. Immun.">
        <title>Helicobacter saguini, a Novel Helicobacter Isolated from Cotton-Top Tamarins with Ulcerative Colitis, Has Proinflammatory Properties and Induces Typhlocolitis and Dysplasia in Gnotobiotic IL-10-/- Mice.</title>
        <authorList>
            <person name="Shen Z."/>
            <person name="Mannion A."/>
            <person name="Whary M.T."/>
            <person name="Muthupalani S."/>
            <person name="Sheh A."/>
            <person name="Feng Y."/>
            <person name="Gong G."/>
            <person name="Vandamme P."/>
            <person name="Holcombe H.R."/>
            <person name="Paster B.J."/>
            <person name="Fox J.G."/>
        </authorList>
    </citation>
    <scope>NUCLEOTIDE SEQUENCE [LARGE SCALE GENOMIC DNA]</scope>
    <source>
        <strain evidence="5 6">MIT 97-6194</strain>
    </source>
</reference>
<accession>A0A347VKT9</accession>
<feature type="transmembrane region" description="Helical" evidence="2">
    <location>
        <begin position="342"/>
        <end position="362"/>
    </location>
</feature>
<feature type="transmembrane region" description="Helical" evidence="2">
    <location>
        <begin position="368"/>
        <end position="384"/>
    </location>
</feature>
<feature type="domain" description="EamA" evidence="3">
    <location>
        <begin position="251"/>
        <end position="383"/>
    </location>
</feature>
<dbReference type="RefSeq" id="WP_052062587.1">
    <property type="nucleotide sequence ID" value="NZ_JRMP02000021.1"/>
</dbReference>
<feature type="region of interest" description="Disordered" evidence="1">
    <location>
        <begin position="94"/>
        <end position="114"/>
    </location>
</feature>
<feature type="compositionally biased region" description="Polar residues" evidence="1">
    <location>
        <begin position="102"/>
        <end position="114"/>
    </location>
</feature>
<keyword evidence="6" id="KW-1185">Reference proteome</keyword>
<dbReference type="Pfam" id="PF00892">
    <property type="entry name" value="EamA"/>
    <property type="match status" value="2"/>
</dbReference>
<evidence type="ECO:0000256" key="1">
    <source>
        <dbReference type="SAM" id="MobiDB-lite"/>
    </source>
</evidence>
<dbReference type="Proteomes" id="UP000477070">
    <property type="component" value="Unassembled WGS sequence"/>
</dbReference>
<keyword evidence="2" id="KW-1133">Transmembrane helix</keyword>
<feature type="transmembrane region" description="Helical" evidence="2">
    <location>
        <begin position="312"/>
        <end position="335"/>
    </location>
</feature>
<dbReference type="PANTHER" id="PTHR22911">
    <property type="entry name" value="ACYL-MALONYL CONDENSING ENZYME-RELATED"/>
    <property type="match status" value="1"/>
</dbReference>
<evidence type="ECO:0000313" key="4">
    <source>
        <dbReference type="EMBL" id="MWV70489.1"/>
    </source>
</evidence>
<reference evidence="5" key="3">
    <citation type="submission" date="2018-04" db="EMBL/GenBank/DDBJ databases">
        <authorList>
            <person name="Sheh A."/>
            <person name="Shen Z."/>
            <person name="Mannion A.J."/>
            <person name="Fox J.G."/>
        </authorList>
    </citation>
    <scope>NUCLEOTIDE SEQUENCE</scope>
    <source>
        <strain evidence="5">MIT 97-6194</strain>
    </source>
</reference>
<keyword evidence="2" id="KW-0472">Membrane</keyword>
<protein>
    <submittedName>
        <fullName evidence="5">DMT family transporter</fullName>
    </submittedName>
    <submittedName>
        <fullName evidence="4">EamA family transporter</fullName>
    </submittedName>
</protein>
<name>A0A347VKT9_9HELI</name>
<evidence type="ECO:0000256" key="2">
    <source>
        <dbReference type="SAM" id="Phobius"/>
    </source>
</evidence>
<feature type="domain" description="EamA" evidence="3">
    <location>
        <begin position="162"/>
        <end position="238"/>
    </location>
</feature>
<reference evidence="4 7" key="4">
    <citation type="submission" date="2019-12" db="EMBL/GenBank/DDBJ databases">
        <title>Multi-Generational Helicobacter saguini Isolates.</title>
        <authorList>
            <person name="Mannion A."/>
            <person name="Shen Z."/>
            <person name="Fox J.G."/>
        </authorList>
    </citation>
    <scope>NUCLEOTIDE SEQUENCE [LARGE SCALE GENOMIC DNA]</scope>
    <source>
        <strain evidence="4">16-048</strain>
        <strain evidence="7">16-048 (F4)</strain>
    </source>
</reference>
<feature type="transmembrane region" description="Helical" evidence="2">
    <location>
        <begin position="9"/>
        <end position="27"/>
    </location>
</feature>
<reference evidence="5 6" key="1">
    <citation type="journal article" date="2014" name="Genome Announc.">
        <title>Draft genome sequences of eight enterohepatic helicobacter species isolated from both laboratory and wild rodents.</title>
        <authorList>
            <person name="Sheh A."/>
            <person name="Shen Z."/>
            <person name="Fox J.G."/>
        </authorList>
    </citation>
    <scope>NUCLEOTIDE SEQUENCE [LARGE SCALE GENOMIC DNA]</scope>
    <source>
        <strain evidence="5 6">MIT 97-6194</strain>
    </source>
</reference>
<dbReference type="OrthoDB" id="5321939at2"/>
<dbReference type="EMBL" id="JRMP02000021">
    <property type="protein sequence ID" value="TLD92351.1"/>
    <property type="molecule type" value="Genomic_DNA"/>
</dbReference>
<feature type="transmembrane region" description="Helical" evidence="2">
    <location>
        <begin position="251"/>
        <end position="273"/>
    </location>
</feature>
<dbReference type="InterPro" id="IPR000620">
    <property type="entry name" value="EamA_dom"/>
</dbReference>